<feature type="chain" id="PRO_5026955771" evidence="2">
    <location>
        <begin position="27"/>
        <end position="341"/>
    </location>
</feature>
<feature type="domain" description="WxL Interacting Protein host binding" evidence="4">
    <location>
        <begin position="166"/>
        <end position="300"/>
    </location>
</feature>
<gene>
    <name evidence="5" type="ORF">GB993_07910</name>
</gene>
<keyword evidence="1" id="KW-0812">Transmembrane</keyword>
<feature type="signal peptide" evidence="2">
    <location>
        <begin position="1"/>
        <end position="26"/>
    </location>
</feature>
<dbReference type="InterPro" id="IPR021759">
    <property type="entry name" value="WxLIP_HBD"/>
</dbReference>
<dbReference type="Pfam" id="PF06030">
    <property type="entry name" value="WxLIP_PGBD"/>
    <property type="match status" value="1"/>
</dbReference>
<feature type="transmembrane region" description="Helical" evidence="1">
    <location>
        <begin position="314"/>
        <end position="337"/>
    </location>
</feature>
<keyword evidence="1" id="KW-1133">Transmembrane helix</keyword>
<evidence type="ECO:0000256" key="2">
    <source>
        <dbReference type="SAM" id="SignalP"/>
    </source>
</evidence>
<organism evidence="5 6">
    <name type="scientific">Furfurilactobacillus milii</name>
    <dbReference type="NCBI Taxonomy" id="2888272"/>
    <lineage>
        <taxon>Bacteria</taxon>
        <taxon>Bacillati</taxon>
        <taxon>Bacillota</taxon>
        <taxon>Bacilli</taxon>
        <taxon>Lactobacillales</taxon>
        <taxon>Lactobacillaceae</taxon>
        <taxon>Furfurilactobacillus</taxon>
    </lineage>
</organism>
<keyword evidence="2" id="KW-0732">Signal</keyword>
<evidence type="ECO:0000259" key="4">
    <source>
        <dbReference type="Pfam" id="PF11797"/>
    </source>
</evidence>
<comment type="caution">
    <text evidence="5">The sequence shown here is derived from an EMBL/GenBank/DDBJ whole genome shotgun (WGS) entry which is preliminary data.</text>
</comment>
<evidence type="ECO:0000313" key="6">
    <source>
        <dbReference type="Proteomes" id="UP000449209"/>
    </source>
</evidence>
<keyword evidence="1" id="KW-0472">Membrane</keyword>
<dbReference type="EMBL" id="WEZQ01000014">
    <property type="protein sequence ID" value="MYV17427.1"/>
    <property type="molecule type" value="Genomic_DNA"/>
</dbReference>
<accession>A0A6N9I3R7</accession>
<evidence type="ECO:0000256" key="1">
    <source>
        <dbReference type="SAM" id="Phobius"/>
    </source>
</evidence>
<feature type="domain" description="WxL Interacting Protein peptidoglycan binding" evidence="3">
    <location>
        <begin position="35"/>
        <end position="155"/>
    </location>
</feature>
<dbReference type="InterPro" id="IPR010317">
    <property type="entry name" value="WxLIP_PGBD"/>
</dbReference>
<evidence type="ECO:0000259" key="3">
    <source>
        <dbReference type="Pfam" id="PF06030"/>
    </source>
</evidence>
<dbReference type="Proteomes" id="UP000449209">
    <property type="component" value="Unassembled WGS sequence"/>
</dbReference>
<name>A0A6N9I3R7_9LACO</name>
<dbReference type="RefSeq" id="WP_161003816.1">
    <property type="nucleotide sequence ID" value="NZ_WEZQ01000014.1"/>
</dbReference>
<dbReference type="OrthoDB" id="2365961at2"/>
<reference evidence="5 6" key="1">
    <citation type="journal article" date="2019" name="Appl. Environ. Microbiol.">
        <title>Genetic determinants of hydroxycinnamic acid metabolism in heterofermentative lactobacilli.</title>
        <authorList>
            <person name="Gaur G."/>
            <person name="Oh J.H."/>
            <person name="Filannino P."/>
            <person name="Gobbetti M."/>
            <person name="van Pijkeren J.P."/>
            <person name="Ganzle M.G."/>
        </authorList>
    </citation>
    <scope>NUCLEOTIDE SEQUENCE [LARGE SCALE GENOMIC DNA]</scope>
    <source>
        <strain evidence="5 6">C5</strain>
    </source>
</reference>
<proteinExistence type="predicted"/>
<evidence type="ECO:0000313" key="5">
    <source>
        <dbReference type="EMBL" id="MYV17427.1"/>
    </source>
</evidence>
<protein>
    <submittedName>
        <fullName evidence="5">DUF3324 domain-containing protein</fullName>
    </submittedName>
</protein>
<sequence length="341" mass="38218">MKRLRGLIVILSAIAAMFITTGLVRAANDDANVNFNVQAQIPDNQIDKKQSYFDLKMNPGQTQTVSTVVQNTSDKEMKIKNEIHTAHTNENGQIEYVTEAKKQDSSLKIPLKKITQLHEAKVITVPANSKKTVSATIRVPDNAKTGVILGAWYFERIDTKQKDRKTGVTVHNKYSYAVAMKLTVNHEVSAALKLNDVKPGLRNYKKGVFANLQNTAAVIIPNLTVQGKIYPQGSDKVVKQAKLQQMIMAPNSNFNFPILFGGEELKPGKYTLKMTAKNENDTWHFKRRFTIRASDANRINDKSLDKAKPRHPGWYMLEGAGAVIILGAIIGGATWWFRRRR</sequence>
<dbReference type="Pfam" id="PF11797">
    <property type="entry name" value="WxLIP_HBD"/>
    <property type="match status" value="1"/>
</dbReference>
<dbReference type="AlphaFoldDB" id="A0A6N9I3R7"/>